<dbReference type="InterPro" id="IPR023577">
    <property type="entry name" value="CYTH_domain"/>
</dbReference>
<evidence type="ECO:0000256" key="2">
    <source>
        <dbReference type="SAM" id="Phobius"/>
    </source>
</evidence>
<organism evidence="4 5">
    <name type="scientific">Micromonas commoda (strain RCC299 / NOUM17 / CCMP2709)</name>
    <name type="common">Picoplanktonic green alga</name>
    <dbReference type="NCBI Taxonomy" id="296587"/>
    <lineage>
        <taxon>Eukaryota</taxon>
        <taxon>Viridiplantae</taxon>
        <taxon>Chlorophyta</taxon>
        <taxon>Mamiellophyceae</taxon>
        <taxon>Mamiellales</taxon>
        <taxon>Mamiellaceae</taxon>
        <taxon>Micromonas</taxon>
    </lineage>
</organism>
<dbReference type="OrthoDB" id="10257085at2759"/>
<evidence type="ECO:0000256" key="1">
    <source>
        <dbReference type="SAM" id="MobiDB-lite"/>
    </source>
</evidence>
<dbReference type="Gene3D" id="2.40.320.10">
    <property type="entry name" value="Hypothetical Protein Pfu-838710-001"/>
    <property type="match status" value="1"/>
</dbReference>
<dbReference type="STRING" id="296587.C1EEQ5"/>
<dbReference type="PANTHER" id="PTHR10285">
    <property type="entry name" value="URIDINE KINASE"/>
    <property type="match status" value="1"/>
</dbReference>
<feature type="transmembrane region" description="Helical" evidence="2">
    <location>
        <begin position="712"/>
        <end position="730"/>
    </location>
</feature>
<dbReference type="InterPro" id="IPR027417">
    <property type="entry name" value="P-loop_NTPase"/>
</dbReference>
<dbReference type="AlphaFoldDB" id="C1EEQ5"/>
<dbReference type="RefSeq" id="XP_002505315.1">
    <property type="nucleotide sequence ID" value="XM_002505269.1"/>
</dbReference>
<dbReference type="GO" id="GO:0016462">
    <property type="term" value="F:pyrophosphatase activity"/>
    <property type="evidence" value="ECO:0007669"/>
    <property type="project" value="UniProtKB-ARBA"/>
</dbReference>
<dbReference type="GO" id="GO:0005524">
    <property type="term" value="F:ATP binding"/>
    <property type="evidence" value="ECO:0007669"/>
    <property type="project" value="InterPro"/>
</dbReference>
<dbReference type="eggNOG" id="KOG4203">
    <property type="taxonomic scope" value="Eukaryota"/>
</dbReference>
<dbReference type="KEGG" id="mis:MICPUN_62707"/>
<feature type="region of interest" description="Disordered" evidence="1">
    <location>
        <begin position="1"/>
        <end position="28"/>
    </location>
</feature>
<dbReference type="Gene3D" id="3.40.50.300">
    <property type="entry name" value="P-loop containing nucleotide triphosphate hydrolases"/>
    <property type="match status" value="1"/>
</dbReference>
<dbReference type="InterPro" id="IPR006083">
    <property type="entry name" value="PRK/URK"/>
</dbReference>
<feature type="region of interest" description="Disordered" evidence="1">
    <location>
        <begin position="522"/>
        <end position="599"/>
    </location>
</feature>
<dbReference type="GeneID" id="8247737"/>
<dbReference type="EMBL" id="CP001330">
    <property type="protein sequence ID" value="ACO66573.1"/>
    <property type="molecule type" value="Genomic_DNA"/>
</dbReference>
<protein>
    <recommendedName>
        <fullName evidence="3">CYTH domain-containing protein</fullName>
    </recommendedName>
</protein>
<reference evidence="4 5" key="1">
    <citation type="journal article" date="2009" name="Science">
        <title>Green evolution and dynamic adaptations revealed by genomes of the marine picoeukaryotes Micromonas.</title>
        <authorList>
            <person name="Worden A.Z."/>
            <person name="Lee J.H."/>
            <person name="Mock T."/>
            <person name="Rouze P."/>
            <person name="Simmons M.P."/>
            <person name="Aerts A.L."/>
            <person name="Allen A.E."/>
            <person name="Cuvelier M.L."/>
            <person name="Derelle E."/>
            <person name="Everett M.V."/>
            <person name="Foulon E."/>
            <person name="Grimwood J."/>
            <person name="Gundlach H."/>
            <person name="Henrissat B."/>
            <person name="Napoli C."/>
            <person name="McDonald S.M."/>
            <person name="Parker M.S."/>
            <person name="Rombauts S."/>
            <person name="Salamov A."/>
            <person name="Von Dassow P."/>
            <person name="Badger J.H."/>
            <person name="Coutinho P.M."/>
            <person name="Demir E."/>
            <person name="Dubchak I."/>
            <person name="Gentemann C."/>
            <person name="Eikrem W."/>
            <person name="Gready J.E."/>
            <person name="John U."/>
            <person name="Lanier W."/>
            <person name="Lindquist E.A."/>
            <person name="Lucas S."/>
            <person name="Mayer K.F."/>
            <person name="Moreau H."/>
            <person name="Not F."/>
            <person name="Otillar R."/>
            <person name="Panaud O."/>
            <person name="Pangilinan J."/>
            <person name="Paulsen I."/>
            <person name="Piegu B."/>
            <person name="Poliakov A."/>
            <person name="Robbens S."/>
            <person name="Schmutz J."/>
            <person name="Toulza E."/>
            <person name="Wyss T."/>
            <person name="Zelensky A."/>
            <person name="Zhou K."/>
            <person name="Armbrust E.V."/>
            <person name="Bhattacharya D."/>
            <person name="Goodenough U.W."/>
            <person name="Van de Peer Y."/>
            <person name="Grigoriev I.V."/>
        </authorList>
    </citation>
    <scope>NUCLEOTIDE SEQUENCE [LARGE SCALE GENOMIC DNA]</scope>
    <source>
        <strain evidence="5">RCC299 / NOUM17</strain>
    </source>
</reference>
<accession>C1EEQ5</accession>
<keyword evidence="2" id="KW-0472">Membrane</keyword>
<feature type="compositionally biased region" description="Low complexity" evidence="1">
    <location>
        <begin position="1"/>
        <end position="10"/>
    </location>
</feature>
<evidence type="ECO:0000313" key="4">
    <source>
        <dbReference type="EMBL" id="ACO66573.1"/>
    </source>
</evidence>
<feature type="domain" description="CYTH" evidence="3">
    <location>
        <begin position="264"/>
        <end position="427"/>
    </location>
</feature>
<dbReference type="SUPFAM" id="SSF55154">
    <property type="entry name" value="CYTH-like phosphatases"/>
    <property type="match status" value="1"/>
</dbReference>
<dbReference type="GO" id="GO:0016301">
    <property type="term" value="F:kinase activity"/>
    <property type="evidence" value="ECO:0007669"/>
    <property type="project" value="InterPro"/>
</dbReference>
<dbReference type="PRINTS" id="PR00988">
    <property type="entry name" value="URIDINKINASE"/>
</dbReference>
<dbReference type="FunCoup" id="C1EEQ5">
    <property type="interactions" value="353"/>
</dbReference>
<sequence>MTIEVSTPSPAGTPPKPPQRESSSSSKKLIKDQLALVDVKTADGGTRKEIARFEDDLTFDKGFFLTIRAIQLLKSNSQGRPILVGVAGPSGAGKSVFCQKIQEFMPGVCVLTMDMYNDASMLVEGNFDDPRLTDYETLNRNLEDLKAGKTVEVPIYDFKQSKRVGYRTQECPPSNVIIIEGIYALSDKLRPLQDLRVSISGGVHFDLVKRVMRDIDRSGQEPEDIIHQISETVYPMYKAFIEPDLRSAHLRVVNSFNPFAGFQDPTYILKSTKVVQEDDVRAVLSDDYTSVAEQETTDIYLLPPNEDPETCTSWLRMRNRNGRYTLMFEETVCDGDVMISPRIKFEVGVRILGGLMALGYEVGAIMKRRSRSYSDEMLEVKIDWIEGLDRSFTQIQGKVRAAVEEAGTKLGLDGTYVPHSYIEQVQLEEMTEELRNLTEEMKDKFVMAANRSSMDIPHLERSNSGFGLGSIRSRQERAAKQESVTRLQDAVRKRRSERGNGNGNGDQWGSQDQVFADAAAVLNSPRPPSSQGRRRPPVATPKTQARLSSGALGANGTERLPFNNGGERAPFNGDSAANGRDGGDDSNEHSGGSDQDASGGYGFAAMARATSPSPYRPEAVVGGVGVFEPLHVAALESRVHMLSQRVDDIAQAHLRSVSAMGSPSMGDQGAAQLQAQAATINSLMQSQMMLTAKIDALANSVKMNESEGRMRMYLAAAGGAAAAMLALRLFDSQR</sequence>
<feature type="region of interest" description="Disordered" evidence="1">
    <location>
        <begin position="473"/>
        <end position="510"/>
    </location>
</feature>
<keyword evidence="2" id="KW-1133">Transmembrane helix</keyword>
<keyword evidence="5" id="KW-1185">Reference proteome</keyword>
<proteinExistence type="predicted"/>
<dbReference type="Pfam" id="PF00485">
    <property type="entry name" value="PRK"/>
    <property type="match status" value="1"/>
</dbReference>
<dbReference type="Pfam" id="PF01928">
    <property type="entry name" value="CYTH"/>
    <property type="match status" value="1"/>
</dbReference>
<evidence type="ECO:0000313" key="5">
    <source>
        <dbReference type="Proteomes" id="UP000002009"/>
    </source>
</evidence>
<dbReference type="Proteomes" id="UP000002009">
    <property type="component" value="Chromosome 11"/>
</dbReference>
<dbReference type="InParanoid" id="C1EEQ5"/>
<name>C1EEQ5_MICCC</name>
<gene>
    <name evidence="4" type="ORF">MICPUN_62707</name>
</gene>
<keyword evidence="2" id="KW-0812">Transmembrane</keyword>
<dbReference type="CDD" id="cd02028">
    <property type="entry name" value="UMPK_like"/>
    <property type="match status" value="1"/>
</dbReference>
<dbReference type="PROSITE" id="PS51707">
    <property type="entry name" value="CYTH"/>
    <property type="match status" value="1"/>
</dbReference>
<dbReference type="InterPro" id="IPR033469">
    <property type="entry name" value="CYTH-like_dom_sf"/>
</dbReference>
<evidence type="ECO:0000259" key="3">
    <source>
        <dbReference type="PROSITE" id="PS51707"/>
    </source>
</evidence>
<dbReference type="SUPFAM" id="SSF52540">
    <property type="entry name" value="P-loop containing nucleoside triphosphate hydrolases"/>
    <property type="match status" value="1"/>
</dbReference>